<dbReference type="PANTHER" id="PTHR42877:SF4">
    <property type="entry name" value="FAD_NAD(P)-BINDING DOMAIN-CONTAINING PROTEIN-RELATED"/>
    <property type="match status" value="1"/>
</dbReference>
<evidence type="ECO:0000313" key="2">
    <source>
        <dbReference type="Proteomes" id="UP001156441"/>
    </source>
</evidence>
<reference evidence="1 2" key="1">
    <citation type="submission" date="2021-02" db="EMBL/GenBank/DDBJ databases">
        <title>Actinophytocola xerophila sp. nov., isolated from soil of cotton cropping field.</title>
        <authorList>
            <person name="Huang R."/>
            <person name="Chen X."/>
            <person name="Ge X."/>
            <person name="Liu W."/>
        </authorList>
    </citation>
    <scope>NUCLEOTIDE SEQUENCE [LARGE SCALE GENOMIC DNA]</scope>
    <source>
        <strain evidence="1 2">S1-96</strain>
    </source>
</reference>
<gene>
    <name evidence="1" type="ORF">JT362_08450</name>
</gene>
<name>A0ABT2J5T4_9PSEU</name>
<dbReference type="InterPro" id="IPR051209">
    <property type="entry name" value="FAD-bind_Monooxygenase_sf"/>
</dbReference>
<sequence>MTSDDEHHRVVIVGAGLGGIGTAVRLLRRGINDLVILEAAGSPGGTWRVNSYPGCQCDIPSNLYSLSFAPNPSWSTTFPLQPEIRSYVEDVTDRFDLDKLIRYHTDFPHLLAGYPVHVRERGDFPCWVTDVSSAADVAAKALTAPIGRATWTWFDPTTPTLREVFTEVCRPWGTVPRIVDARPLGWLTRRLGERAAAVPELADYAEPWFDLDPDVLRDIPEPWPVPDPDYLGDTGRALLGVSR</sequence>
<dbReference type="RefSeq" id="WP_260190515.1">
    <property type="nucleotide sequence ID" value="NZ_JAFFZE010000009.1"/>
</dbReference>
<comment type="caution">
    <text evidence="1">The sequence shown here is derived from an EMBL/GenBank/DDBJ whole genome shotgun (WGS) entry which is preliminary data.</text>
</comment>
<proteinExistence type="predicted"/>
<evidence type="ECO:0000313" key="1">
    <source>
        <dbReference type="EMBL" id="MCT2583143.1"/>
    </source>
</evidence>
<protein>
    <submittedName>
        <fullName evidence="1">NAD(P)/FAD-dependent oxidoreductase</fullName>
    </submittedName>
</protein>
<dbReference type="PANTHER" id="PTHR42877">
    <property type="entry name" value="L-ORNITHINE N(5)-MONOOXYGENASE-RELATED"/>
    <property type="match status" value="1"/>
</dbReference>
<dbReference type="Proteomes" id="UP001156441">
    <property type="component" value="Unassembled WGS sequence"/>
</dbReference>
<organism evidence="1 2">
    <name type="scientific">Actinophytocola gossypii</name>
    <dbReference type="NCBI Taxonomy" id="2812003"/>
    <lineage>
        <taxon>Bacteria</taxon>
        <taxon>Bacillati</taxon>
        <taxon>Actinomycetota</taxon>
        <taxon>Actinomycetes</taxon>
        <taxon>Pseudonocardiales</taxon>
        <taxon>Pseudonocardiaceae</taxon>
    </lineage>
</organism>
<dbReference type="Gene3D" id="3.50.50.60">
    <property type="entry name" value="FAD/NAD(P)-binding domain"/>
    <property type="match status" value="1"/>
</dbReference>
<accession>A0ABT2J5T4</accession>
<keyword evidence="2" id="KW-1185">Reference proteome</keyword>
<dbReference type="SUPFAM" id="SSF51905">
    <property type="entry name" value="FAD/NAD(P)-binding domain"/>
    <property type="match status" value="1"/>
</dbReference>
<dbReference type="InterPro" id="IPR036188">
    <property type="entry name" value="FAD/NAD-bd_sf"/>
</dbReference>
<dbReference type="Pfam" id="PF13450">
    <property type="entry name" value="NAD_binding_8"/>
    <property type="match status" value="1"/>
</dbReference>
<dbReference type="EMBL" id="JAFFZE010000009">
    <property type="protein sequence ID" value="MCT2583143.1"/>
    <property type="molecule type" value="Genomic_DNA"/>
</dbReference>